<dbReference type="RefSeq" id="WP_180721275.1">
    <property type="nucleotide sequence ID" value="NZ_AP023174.1"/>
</dbReference>
<protein>
    <recommendedName>
        <fullName evidence="3">DGQHR domain-containing protein</fullName>
    </recommendedName>
</protein>
<keyword evidence="2" id="KW-1185">Reference proteome</keyword>
<dbReference type="Proteomes" id="UP000510888">
    <property type="component" value="Chromosome 1"/>
</dbReference>
<evidence type="ECO:0000313" key="1">
    <source>
        <dbReference type="EMBL" id="BCF87087.1"/>
    </source>
</evidence>
<dbReference type="AlphaFoldDB" id="A0A7I8BEY9"/>
<dbReference type="InterPro" id="IPR017601">
    <property type="entry name" value="DGQHR-contain_dom"/>
</dbReference>
<dbReference type="EMBL" id="AP023174">
    <property type="protein sequence ID" value="BCF87087.1"/>
    <property type="molecule type" value="Genomic_DNA"/>
</dbReference>
<dbReference type="KEGG" id="plad:PPGU16_01540"/>
<gene>
    <name evidence="1" type="ORF">PPGU16_01540</name>
</gene>
<organism evidence="1 2">
    <name type="scientific">Paraburkholderia largidicola</name>
    <dbReference type="NCBI Taxonomy" id="3014751"/>
    <lineage>
        <taxon>Bacteria</taxon>
        <taxon>Pseudomonadati</taxon>
        <taxon>Pseudomonadota</taxon>
        <taxon>Betaproteobacteria</taxon>
        <taxon>Burkholderiales</taxon>
        <taxon>Burkholderiaceae</taxon>
        <taxon>Paraburkholderia</taxon>
    </lineage>
</organism>
<evidence type="ECO:0008006" key="3">
    <source>
        <dbReference type="Google" id="ProtNLM"/>
    </source>
</evidence>
<evidence type="ECO:0000313" key="2">
    <source>
        <dbReference type="Proteomes" id="UP000510888"/>
    </source>
</evidence>
<accession>A0A7I8BEY9</accession>
<sequence length="507" mass="55664">MAALQLQESIKARFSQSEIALAAVIGADMNLSLKEKVVQLFLQLDDPLISAKEVQLLLQVNADEPEISVALGECCSEDILEKSTSTQRALDKDGIALFRNKNIPLQRLKILGTASRLSDNSVRLNFTIDGRLIRAFAAVDRLDAVAGTGQQRDEIVKHVKDISAGMKSGVQVPNSVILAFNDEIFAWANEVGESSPESWVICRTLGEWSTTTFPGNPSRIVQEVVPIELDIPYRSAAFDEEKCALLVDGQQRTAALSLVDVDETPSFQLSVNASASSPEQAKETFRVANNTVKISTDFSRALLGTLPDAPGYVKQERQIAQAVKTLAIEDKHSPFYQLVKHPGVEGRGFPIAYNTLFSVVSAFENSSLDFEGSASNLARCVSDAFTIVKDVWPTAWGKSPKDSRLMHGAGLRAIAGVVVDLLKVQAALHEHDLSRPEIWPEMKNSLLRLATRVLWTAEALNGTATQKQNYIKEIQTRQNTNQDIQGLTNFLVRESVVLEKKPKEKIA</sequence>
<reference evidence="1 2" key="1">
    <citation type="journal article" date="2020" name="Genes (Basel)">
        <title>Genomic Comparison of Insect Gut Symbionts from Divergent Burkholderia Subclades.</title>
        <authorList>
            <person name="Takeshita K."/>
            <person name="Kikuchi Y."/>
        </authorList>
    </citation>
    <scope>NUCLEOTIDE SEQUENCE [LARGE SCALE GENOMIC DNA]</scope>
    <source>
        <strain evidence="1 2">PGU16</strain>
    </source>
</reference>
<name>A0A7I8BEY9_9BURK</name>
<dbReference type="NCBIfam" id="TIGR03187">
    <property type="entry name" value="DGQHR"/>
    <property type="match status" value="1"/>
</dbReference>
<proteinExistence type="predicted"/>